<sequence length="130" mass="14881">MKQQFLLVVCLGFLLSCSDSMTESSLIGVYQIKAKNGVYRDFIKIVKKDGFFFIKERSGAKWNSLGKASTAKKLELEKLIGEEIKIKFVGLSNKNLALYRMPKDWSMEKFKTSTGYWMASMIGPIELYKK</sequence>
<proteinExistence type="predicted"/>
<name>A0A3B0YQK4_9ZZZZ</name>
<protein>
    <recommendedName>
        <fullName evidence="2">Lipoprotein</fullName>
    </recommendedName>
</protein>
<dbReference type="PROSITE" id="PS51257">
    <property type="entry name" value="PROKAR_LIPOPROTEIN"/>
    <property type="match status" value="1"/>
</dbReference>
<dbReference type="EMBL" id="UOFL01000002">
    <property type="protein sequence ID" value="VAW70726.1"/>
    <property type="molecule type" value="Genomic_DNA"/>
</dbReference>
<accession>A0A3B0YQK4</accession>
<evidence type="ECO:0000313" key="1">
    <source>
        <dbReference type="EMBL" id="VAW70726.1"/>
    </source>
</evidence>
<gene>
    <name evidence="1" type="ORF">MNBD_GAMMA12-3780</name>
</gene>
<reference evidence="1" key="1">
    <citation type="submission" date="2018-06" db="EMBL/GenBank/DDBJ databases">
        <authorList>
            <person name="Zhirakovskaya E."/>
        </authorList>
    </citation>
    <scope>NUCLEOTIDE SEQUENCE</scope>
</reference>
<dbReference type="AlphaFoldDB" id="A0A3B0YQK4"/>
<evidence type="ECO:0008006" key="2">
    <source>
        <dbReference type="Google" id="ProtNLM"/>
    </source>
</evidence>
<organism evidence="1">
    <name type="scientific">hydrothermal vent metagenome</name>
    <dbReference type="NCBI Taxonomy" id="652676"/>
    <lineage>
        <taxon>unclassified sequences</taxon>
        <taxon>metagenomes</taxon>
        <taxon>ecological metagenomes</taxon>
    </lineage>
</organism>